<protein>
    <submittedName>
        <fullName evidence="3">Uncharacterized protein</fullName>
    </submittedName>
</protein>
<dbReference type="Proteomes" id="UP000195573">
    <property type="component" value="Chromosome"/>
</dbReference>
<feature type="coiled-coil region" evidence="1">
    <location>
        <begin position="84"/>
        <end position="111"/>
    </location>
</feature>
<dbReference type="Proteomes" id="UP000323393">
    <property type="component" value="Unassembled WGS sequence"/>
</dbReference>
<name>A0A1Y0CRB4_9BACI</name>
<sequence>MEGKGEPIMLHSSNNKEERNKKLKVKAIKLENDWNEAIKSGLNKESVFRIVGLESELEAEKLRKIREQVEVLSLKYNFPTKNDVANIAKLLIQIEDKIDRLEGQLQEGTSSSGQTPESERNMVKVILEDMAERQAIVSSLLGHDEKIVRSIVSDLDG</sequence>
<keyword evidence="4" id="KW-1185">Reference proteome</keyword>
<evidence type="ECO:0000256" key="1">
    <source>
        <dbReference type="SAM" id="Coils"/>
    </source>
</evidence>
<evidence type="ECO:0000313" key="2">
    <source>
        <dbReference type="EMBL" id="ART77792.1"/>
    </source>
</evidence>
<reference evidence="2 4" key="1">
    <citation type="submission" date="2017-04" db="EMBL/GenBank/DDBJ databases">
        <title>Complete Genome Sequence of the Bacillus horikoshii 20a strain from Cuatro Cienegas, Coahuila, Mexico.</title>
        <authorList>
            <person name="Zarza E."/>
            <person name="Alcaraz L.D."/>
            <person name="Aguilar-Salinas B."/>
            <person name="Islas A."/>
            <person name="Olmedo-Alvarez G."/>
        </authorList>
    </citation>
    <scope>NUCLEOTIDE SEQUENCE [LARGE SCALE GENOMIC DNA]</scope>
    <source>
        <strain evidence="2 4">20a</strain>
    </source>
</reference>
<dbReference type="EMBL" id="CP020880">
    <property type="protein sequence ID" value="ART77792.1"/>
    <property type="molecule type" value="Genomic_DNA"/>
</dbReference>
<dbReference type="EMBL" id="VTEU01000002">
    <property type="protein sequence ID" value="TYS60259.1"/>
    <property type="molecule type" value="Genomic_DNA"/>
</dbReference>
<proteinExistence type="predicted"/>
<accession>A0A1Y0CRB4</accession>
<dbReference type="AlphaFoldDB" id="A0A1Y0CRB4"/>
<organism evidence="3 5">
    <name type="scientific">Sutcliffiella horikoshii</name>
    <dbReference type="NCBI Taxonomy" id="79883"/>
    <lineage>
        <taxon>Bacteria</taxon>
        <taxon>Bacillati</taxon>
        <taxon>Bacillota</taxon>
        <taxon>Bacilli</taxon>
        <taxon>Bacillales</taxon>
        <taxon>Bacillaceae</taxon>
        <taxon>Sutcliffiella</taxon>
    </lineage>
</organism>
<evidence type="ECO:0000313" key="4">
    <source>
        <dbReference type="Proteomes" id="UP000195573"/>
    </source>
</evidence>
<gene>
    <name evidence="2" type="ORF">B4U37_17935</name>
    <name evidence="3" type="ORF">FZC74_08975</name>
</gene>
<evidence type="ECO:0000313" key="5">
    <source>
        <dbReference type="Proteomes" id="UP000323393"/>
    </source>
</evidence>
<reference evidence="3 5" key="2">
    <citation type="submission" date="2019-08" db="EMBL/GenBank/DDBJ databases">
        <title>Bacillus genomes from the desert of Cuatro Cienegas, Coahuila.</title>
        <authorList>
            <person name="Olmedo-Alvarez G."/>
        </authorList>
    </citation>
    <scope>NUCLEOTIDE SEQUENCE [LARGE SCALE GENOMIC DNA]</scope>
    <source>
        <strain evidence="3 5">CH88_3T</strain>
    </source>
</reference>
<evidence type="ECO:0000313" key="3">
    <source>
        <dbReference type="EMBL" id="TYS60259.1"/>
    </source>
</evidence>
<keyword evidence="1" id="KW-0175">Coiled coil</keyword>
<dbReference type="KEGG" id="bhk:B4U37_17935"/>